<dbReference type="AlphaFoldDB" id="A0A9P5F3M7"/>
<name>A0A9P5F3M7_COLSI</name>
<evidence type="ECO:0000313" key="5">
    <source>
        <dbReference type="Proteomes" id="UP000711996"/>
    </source>
</evidence>
<accession>A0A9P5F3M7</accession>
<evidence type="ECO:0000256" key="2">
    <source>
        <dbReference type="SAM" id="MobiDB-lite"/>
    </source>
</evidence>
<dbReference type="InterPro" id="IPR027417">
    <property type="entry name" value="P-loop_NTPase"/>
</dbReference>
<evidence type="ECO:0000313" key="4">
    <source>
        <dbReference type="EMBL" id="KAF4865188.1"/>
    </source>
</evidence>
<feature type="compositionally biased region" description="Polar residues" evidence="2">
    <location>
        <begin position="1"/>
        <end position="22"/>
    </location>
</feature>
<evidence type="ECO:0000259" key="3">
    <source>
        <dbReference type="PROSITE" id="PS50837"/>
    </source>
</evidence>
<dbReference type="EMBL" id="QPMT01000003">
    <property type="protein sequence ID" value="KAF4865188.1"/>
    <property type="molecule type" value="Genomic_DNA"/>
</dbReference>
<feature type="region of interest" description="Disordered" evidence="2">
    <location>
        <begin position="1"/>
        <end position="25"/>
    </location>
</feature>
<dbReference type="Pfam" id="PF24809">
    <property type="entry name" value="DUF7708"/>
    <property type="match status" value="1"/>
</dbReference>
<dbReference type="InterPro" id="IPR007111">
    <property type="entry name" value="NACHT_NTPase"/>
</dbReference>
<dbReference type="InterPro" id="IPR056884">
    <property type="entry name" value="NPHP3-like_N"/>
</dbReference>
<dbReference type="Proteomes" id="UP000711996">
    <property type="component" value="Unassembled WGS sequence"/>
</dbReference>
<dbReference type="OrthoDB" id="7464126at2759"/>
<dbReference type="PROSITE" id="PS50837">
    <property type="entry name" value="NACHT"/>
    <property type="match status" value="1"/>
</dbReference>
<dbReference type="InterPro" id="IPR056125">
    <property type="entry name" value="DUF7708"/>
</dbReference>
<sequence>MSLSLRSTSGGQALSGRRSPNQIDPVPDLTYALSNFGAILTDDERKKLQAQKTGLNDADAAFKFTLKLDELDPVQRGRVTATRLCSLLQTVQSFGQVVETYVSSNPEIAALIWGTVKLTFMVLINFTSYFQRFTDLLSGFDHLIPHFVAYEKLFPKSEQLKKSICNFHLAVITCCKEIVLLTRLPWHEKLRAALTMSFEAKIRPFLDNIRAAASKAKDEVDLAKAQQDQINHVEQQKNERSILQRTLESKRLIRKMKNNSEGQARLQKWQSLLKKLSSFKHESAYRNARSKRHKGTAQWVFDTQQFQDWHHTDSSNILNIAGKIGSGKTVLTANIIDHLMRHKTKQQSVSFFFVRFDDIHSQSSEVIIRSLACQTLARASVDDTLLELMERSDALMFDSESLLDVLSHQIALLDDYFLVIDGLDECNMTNRRSILKFLTLLKQKCLKGRIKAIISARDSVTNQVHIFFPSFSRVIVGSDETNRDLTLFAHEILAEKQRGDWSVGDPKLIDTILHSIGLGGEGMFLWVYLTIEDITTRRTDEDVRQALSDIPRNLPDTFDRVLQRIESKGNTEVVCSVFMWTAAACYPLALEQLSEVLNIKVNQLNSQASGRVNGIQHLPAWCESLIQVEEGSQTVHFSHHSIRAYLLGPMKKAIPAFNLEFEACDDFIGDICLTYLHFSDFQTALSDRLYEKPVTLEHVPLGVIENTFESLGANSYGRSIITRFAKMPFGKPQSIPLSRSLQMDELNISADSAATDHFPFAQGMVFVAEDRRQCLIRALDKLGVAHARYRDIGLDSKL</sequence>
<dbReference type="PANTHER" id="PTHR10039">
    <property type="entry name" value="AMELOGENIN"/>
    <property type="match status" value="1"/>
</dbReference>
<reference evidence="4" key="1">
    <citation type="submission" date="2019-06" db="EMBL/GenBank/DDBJ databases">
        <authorList>
            <person name="Gan P."/>
            <person name="Shirasu K."/>
        </authorList>
    </citation>
    <scope>NUCLEOTIDE SEQUENCE [LARGE SCALE GENOMIC DNA]</scope>
    <source>
        <strain evidence="4">CAD2</strain>
    </source>
</reference>
<dbReference type="PANTHER" id="PTHR10039:SF10">
    <property type="entry name" value="NACHT DOMAIN-CONTAINING PROTEIN"/>
    <property type="match status" value="1"/>
</dbReference>
<gene>
    <name evidence="4" type="ORF">CGCSCA2_v001454</name>
</gene>
<organism evidence="4 5">
    <name type="scientific">Colletotrichum siamense</name>
    <name type="common">Anthracnose fungus</name>
    <dbReference type="NCBI Taxonomy" id="690259"/>
    <lineage>
        <taxon>Eukaryota</taxon>
        <taxon>Fungi</taxon>
        <taxon>Dikarya</taxon>
        <taxon>Ascomycota</taxon>
        <taxon>Pezizomycotina</taxon>
        <taxon>Sordariomycetes</taxon>
        <taxon>Hypocreomycetidae</taxon>
        <taxon>Glomerellales</taxon>
        <taxon>Glomerellaceae</taxon>
        <taxon>Colletotrichum</taxon>
        <taxon>Colletotrichum gloeosporioides species complex</taxon>
    </lineage>
</organism>
<feature type="domain" description="NACHT" evidence="3">
    <location>
        <begin position="316"/>
        <end position="457"/>
    </location>
</feature>
<protein>
    <submittedName>
        <fullName evidence="4">Vegetative incompatibility protein HET-E-1</fullName>
    </submittedName>
</protein>
<proteinExistence type="predicted"/>
<evidence type="ECO:0000256" key="1">
    <source>
        <dbReference type="ARBA" id="ARBA00022737"/>
    </source>
</evidence>
<comment type="caution">
    <text evidence="4">The sequence shown here is derived from an EMBL/GenBank/DDBJ whole genome shotgun (WGS) entry which is preliminary data.</text>
</comment>
<dbReference type="Pfam" id="PF24883">
    <property type="entry name" value="NPHP3_N"/>
    <property type="match status" value="1"/>
</dbReference>
<keyword evidence="1" id="KW-0677">Repeat</keyword>
<dbReference type="SUPFAM" id="SSF52540">
    <property type="entry name" value="P-loop containing nucleoside triphosphate hydrolases"/>
    <property type="match status" value="1"/>
</dbReference>
<keyword evidence="5" id="KW-1185">Reference proteome</keyword>
<dbReference type="Gene3D" id="3.40.50.300">
    <property type="entry name" value="P-loop containing nucleotide triphosphate hydrolases"/>
    <property type="match status" value="1"/>
</dbReference>